<evidence type="ECO:0000313" key="3">
    <source>
        <dbReference type="Proteomes" id="UP000546200"/>
    </source>
</evidence>
<gene>
    <name evidence="2" type="ORF">FHS94_001560</name>
</gene>
<organism evidence="2 3">
    <name type="scientific">Sphingomonas aerophila</name>
    <dbReference type="NCBI Taxonomy" id="1344948"/>
    <lineage>
        <taxon>Bacteria</taxon>
        <taxon>Pseudomonadati</taxon>
        <taxon>Pseudomonadota</taxon>
        <taxon>Alphaproteobacteria</taxon>
        <taxon>Sphingomonadales</taxon>
        <taxon>Sphingomonadaceae</taxon>
        <taxon>Sphingomonas</taxon>
    </lineage>
</organism>
<feature type="region of interest" description="Disordered" evidence="1">
    <location>
        <begin position="1"/>
        <end position="62"/>
    </location>
</feature>
<dbReference type="AlphaFoldDB" id="A0A7W9ETZ2"/>
<dbReference type="EMBL" id="JACIJK010000004">
    <property type="protein sequence ID" value="MBB5714724.1"/>
    <property type="molecule type" value="Genomic_DNA"/>
</dbReference>
<accession>A0A7W9ETZ2</accession>
<reference evidence="2 3" key="1">
    <citation type="submission" date="2020-08" db="EMBL/GenBank/DDBJ databases">
        <title>Genomic Encyclopedia of Type Strains, Phase IV (KMG-IV): sequencing the most valuable type-strain genomes for metagenomic binning, comparative biology and taxonomic classification.</title>
        <authorList>
            <person name="Goeker M."/>
        </authorList>
    </citation>
    <scope>NUCLEOTIDE SEQUENCE [LARGE SCALE GENOMIC DNA]</scope>
    <source>
        <strain evidence="2 3">DSM 100044</strain>
    </source>
</reference>
<proteinExistence type="predicted"/>
<evidence type="ECO:0000313" key="2">
    <source>
        <dbReference type="EMBL" id="MBB5714724.1"/>
    </source>
</evidence>
<name>A0A7W9ETZ2_9SPHN</name>
<dbReference type="Proteomes" id="UP000546200">
    <property type="component" value="Unassembled WGS sequence"/>
</dbReference>
<keyword evidence="3" id="KW-1185">Reference proteome</keyword>
<dbReference type="RefSeq" id="WP_184056300.1">
    <property type="nucleotide sequence ID" value="NZ_JACIJK010000004.1"/>
</dbReference>
<protein>
    <submittedName>
        <fullName evidence="2">Uncharacterized protein</fullName>
    </submittedName>
</protein>
<comment type="caution">
    <text evidence="2">The sequence shown here is derived from an EMBL/GenBank/DDBJ whole genome shotgun (WGS) entry which is preliminary data.</text>
</comment>
<sequence length="62" mass="6200">MADQNHVTGGESGGQGNAPDRPNQDPAVPTQSDSGDQESGAGYGNNAGVQGETIDDTAEKQA</sequence>
<evidence type="ECO:0000256" key="1">
    <source>
        <dbReference type="SAM" id="MobiDB-lite"/>
    </source>
</evidence>